<protein>
    <submittedName>
        <fullName evidence="1">Uncharacterized protein</fullName>
    </submittedName>
</protein>
<gene>
    <name evidence="1" type="ORF">TraAM80_06658</name>
</gene>
<dbReference type="OrthoDB" id="273828at2759"/>
<evidence type="ECO:0000313" key="1">
    <source>
        <dbReference type="EMBL" id="RNF01996.1"/>
    </source>
</evidence>
<dbReference type="Proteomes" id="UP000283634">
    <property type="component" value="Unassembled WGS sequence"/>
</dbReference>
<comment type="caution">
    <text evidence="1">The sequence shown here is derived from an EMBL/GenBank/DDBJ whole genome shotgun (WGS) entry which is preliminary data.</text>
</comment>
<dbReference type="EMBL" id="MKGL01000251">
    <property type="protein sequence ID" value="RNF01996.1"/>
    <property type="molecule type" value="Genomic_DNA"/>
</dbReference>
<organism evidence="1 2">
    <name type="scientific">Trypanosoma rangeli</name>
    <dbReference type="NCBI Taxonomy" id="5698"/>
    <lineage>
        <taxon>Eukaryota</taxon>
        <taxon>Discoba</taxon>
        <taxon>Euglenozoa</taxon>
        <taxon>Kinetoplastea</taxon>
        <taxon>Metakinetoplastina</taxon>
        <taxon>Trypanosomatida</taxon>
        <taxon>Trypanosomatidae</taxon>
        <taxon>Trypanosoma</taxon>
        <taxon>Herpetosoma</taxon>
    </lineage>
</organism>
<dbReference type="GeneID" id="40330591"/>
<dbReference type="RefSeq" id="XP_029236658.1">
    <property type="nucleotide sequence ID" value="XM_029383492.1"/>
</dbReference>
<keyword evidence="2" id="KW-1185">Reference proteome</keyword>
<evidence type="ECO:0000313" key="2">
    <source>
        <dbReference type="Proteomes" id="UP000283634"/>
    </source>
</evidence>
<accession>A0A422N983</accession>
<name>A0A422N983_TRYRA</name>
<reference evidence="1 2" key="1">
    <citation type="journal article" date="2018" name="BMC Genomics">
        <title>Genomic comparison of Trypanosoma conorhini and Trypanosoma rangeli to Trypanosoma cruzi strains of high and low virulence.</title>
        <authorList>
            <person name="Bradwell K.R."/>
            <person name="Koparde V.N."/>
            <person name="Matveyev A.V."/>
            <person name="Serrano M.G."/>
            <person name="Alves J.M."/>
            <person name="Parikh H."/>
            <person name="Huang B."/>
            <person name="Lee V."/>
            <person name="Espinosa-Alvarez O."/>
            <person name="Ortiz P.A."/>
            <person name="Costa-Martins A.G."/>
            <person name="Teixeira M.M."/>
            <person name="Buck G.A."/>
        </authorList>
    </citation>
    <scope>NUCLEOTIDE SEQUENCE [LARGE SCALE GENOMIC DNA]</scope>
    <source>
        <strain evidence="1 2">AM80</strain>
    </source>
</reference>
<sequence>MVVVVSSRKEQDAVFPQLLAGLRGSDARVRCTCQLVEFQRGAADVLVTYDWMLCVAGSEDEATHRPVEVVVNFGFPRALMAPGREESLLECLVIRTRALLHPTATATETANSAQANDGATTAFFAEGGAFAGAQPTVVTLLTERQLHGRFGRLLASRAQAIASM</sequence>
<proteinExistence type="predicted"/>
<dbReference type="AlphaFoldDB" id="A0A422N983"/>